<evidence type="ECO:0000256" key="2">
    <source>
        <dbReference type="ARBA" id="ARBA00004191"/>
    </source>
</evidence>
<dbReference type="GO" id="GO:0045490">
    <property type="term" value="P:pectin catabolic process"/>
    <property type="evidence" value="ECO:0007669"/>
    <property type="project" value="UniProtKB-UniPathway"/>
</dbReference>
<evidence type="ECO:0000313" key="14">
    <source>
        <dbReference type="EMBL" id="KAB2624593.1"/>
    </source>
</evidence>
<dbReference type="InterPro" id="IPR045032">
    <property type="entry name" value="PEL"/>
</dbReference>
<evidence type="ECO:0000256" key="10">
    <source>
        <dbReference type="ARBA" id="ARBA00023180"/>
    </source>
</evidence>
<dbReference type="GO" id="GO:0046872">
    <property type="term" value="F:metal ion binding"/>
    <property type="evidence" value="ECO:0007669"/>
    <property type="project" value="UniProtKB-KW"/>
</dbReference>
<evidence type="ECO:0000256" key="6">
    <source>
        <dbReference type="ARBA" id="ARBA00022512"/>
    </source>
</evidence>
<evidence type="ECO:0000256" key="9">
    <source>
        <dbReference type="ARBA" id="ARBA00022837"/>
    </source>
</evidence>
<keyword evidence="7 12" id="KW-0479">Metal-binding</keyword>
<feature type="signal peptide" evidence="12">
    <location>
        <begin position="1"/>
        <end position="25"/>
    </location>
</feature>
<comment type="subcellular location">
    <subcellularLocation>
        <location evidence="2">Secreted</location>
        <location evidence="2">Cell wall</location>
    </subcellularLocation>
</comment>
<proteinExistence type="inferred from homology"/>
<dbReference type="EC" id="4.2.2.2" evidence="5 12"/>
<dbReference type="InterPro" id="IPR007524">
    <property type="entry name" value="Pec_lyase_N"/>
</dbReference>
<protein>
    <recommendedName>
        <fullName evidence="5 12">Pectate lyase</fullName>
        <ecNumber evidence="5 12">4.2.2.2</ecNumber>
    </recommendedName>
</protein>
<feature type="domain" description="Pectate lyase" evidence="13">
    <location>
        <begin position="178"/>
        <end position="375"/>
    </location>
</feature>
<comment type="similarity">
    <text evidence="4 12">Belongs to the polysaccharide lyase 1 family.</text>
</comment>
<dbReference type="AlphaFoldDB" id="A0A5N5HDE5"/>
<dbReference type="PANTHER" id="PTHR31683">
    <property type="entry name" value="PECTATE LYASE 18-RELATED"/>
    <property type="match status" value="1"/>
</dbReference>
<dbReference type="GO" id="GO:0030570">
    <property type="term" value="F:pectate lyase activity"/>
    <property type="evidence" value="ECO:0007669"/>
    <property type="project" value="UniProtKB-EC"/>
</dbReference>
<evidence type="ECO:0000259" key="13">
    <source>
        <dbReference type="SMART" id="SM00656"/>
    </source>
</evidence>
<dbReference type="SUPFAM" id="SSF51126">
    <property type="entry name" value="Pectin lyase-like"/>
    <property type="match status" value="1"/>
</dbReference>
<accession>A0A5N5HDE5</accession>
<comment type="caution">
    <text evidence="14">The sequence shown here is derived from an EMBL/GenBank/DDBJ whole genome shotgun (WGS) entry which is preliminary data.</text>
</comment>
<organism evidence="14 15">
    <name type="scientific">Pyrus ussuriensis x Pyrus communis</name>
    <dbReference type="NCBI Taxonomy" id="2448454"/>
    <lineage>
        <taxon>Eukaryota</taxon>
        <taxon>Viridiplantae</taxon>
        <taxon>Streptophyta</taxon>
        <taxon>Embryophyta</taxon>
        <taxon>Tracheophyta</taxon>
        <taxon>Spermatophyta</taxon>
        <taxon>Magnoliopsida</taxon>
        <taxon>eudicotyledons</taxon>
        <taxon>Gunneridae</taxon>
        <taxon>Pentapetalae</taxon>
        <taxon>rosids</taxon>
        <taxon>fabids</taxon>
        <taxon>Rosales</taxon>
        <taxon>Rosaceae</taxon>
        <taxon>Amygdaloideae</taxon>
        <taxon>Maleae</taxon>
        <taxon>Pyrus</taxon>
    </lineage>
</organism>
<reference evidence="14 15" key="1">
    <citation type="submission" date="2019-09" db="EMBL/GenBank/DDBJ databases">
        <authorList>
            <person name="Ou C."/>
        </authorList>
    </citation>
    <scope>NUCLEOTIDE SEQUENCE [LARGE SCALE GENOMIC DNA]</scope>
    <source>
        <strain evidence="14">S2</strain>
        <tissue evidence="14">Leaf</tissue>
    </source>
</reference>
<reference evidence="15" key="2">
    <citation type="submission" date="2019-10" db="EMBL/GenBank/DDBJ databases">
        <title>A de novo genome assembly of a pear dwarfing rootstock.</title>
        <authorList>
            <person name="Wang F."/>
            <person name="Wang J."/>
            <person name="Li S."/>
            <person name="Zhang Y."/>
            <person name="Fang M."/>
            <person name="Ma L."/>
            <person name="Zhao Y."/>
            <person name="Jiang S."/>
        </authorList>
    </citation>
    <scope>NUCLEOTIDE SEQUENCE [LARGE SCALE GENOMIC DNA]</scope>
</reference>
<evidence type="ECO:0000256" key="5">
    <source>
        <dbReference type="ARBA" id="ARBA00012272"/>
    </source>
</evidence>
<keyword evidence="8 12" id="KW-0732">Signal</keyword>
<evidence type="ECO:0000313" key="15">
    <source>
        <dbReference type="Proteomes" id="UP000327157"/>
    </source>
</evidence>
<reference evidence="14 15" key="3">
    <citation type="submission" date="2019-11" db="EMBL/GenBank/DDBJ databases">
        <title>A de novo genome assembly of a pear dwarfing rootstock.</title>
        <authorList>
            <person name="Wang F."/>
            <person name="Wang J."/>
            <person name="Li S."/>
            <person name="Zhang Y."/>
            <person name="Fang M."/>
            <person name="Ma L."/>
            <person name="Zhao Y."/>
            <person name="Jiang S."/>
        </authorList>
    </citation>
    <scope>NUCLEOTIDE SEQUENCE [LARGE SCALE GENOMIC DNA]</scope>
    <source>
        <strain evidence="14">S2</strain>
        <tissue evidence="14">Leaf</tissue>
    </source>
</reference>
<evidence type="ECO:0000256" key="8">
    <source>
        <dbReference type="ARBA" id="ARBA00022729"/>
    </source>
</evidence>
<gene>
    <name evidence="14" type="ORF">D8674_016253</name>
</gene>
<evidence type="ECO:0000256" key="3">
    <source>
        <dbReference type="ARBA" id="ARBA00005220"/>
    </source>
</evidence>
<dbReference type="Proteomes" id="UP000327157">
    <property type="component" value="Chromosome 16"/>
</dbReference>
<dbReference type="Gene3D" id="2.160.20.10">
    <property type="entry name" value="Single-stranded right-handed beta-helix, Pectin lyase-like"/>
    <property type="match status" value="1"/>
</dbReference>
<dbReference type="InterPro" id="IPR018082">
    <property type="entry name" value="AmbAllergen"/>
</dbReference>
<sequence length="452" mass="49818">MAAMFNSSYFFLCLFFLSFAAFVSSNDGSTDVANEDTMVLDLDAYWKERAQEALKEAMESYHKNPEQVAEEFHTGVAKLLSKENTTRRNLRGNKGYNGPCMATNPIDACWRCDANWANNRKKIVGCAQGFGKKATGGKDGPIYVVTVGTDNDVQNPKPGTLRHAVIQKGPLWIIFAKSMVIRLQQELMVSSDKTIDGRGANVVIEEGAGITLQFVKNVIITNLHIKMIVTKPGGLIRDSVDHIGLRTQSDGDGISLFGASNVWIDHVSMSRCADGLIDAIMGSTAITISNSHFTDHDEAMLFGANNAHTQDKIMQITLAFNHFGKGLVQRMPRVRHGFFHVVNNDYTHWIMYAIGGNMNPTIISQGNRFIAPFNGVAKQVTHREHTPEAEWKNWEWRSEGDLMMNGAFFVESGSGASNHPAKLDMMPFKPGTFVGTLTKFSGALNCVVGKPC</sequence>
<dbReference type="InterPro" id="IPR012334">
    <property type="entry name" value="Pectin_lyas_fold"/>
</dbReference>
<dbReference type="InterPro" id="IPR011050">
    <property type="entry name" value="Pectin_lyase_fold/virulence"/>
</dbReference>
<keyword evidence="9 12" id="KW-0106">Calcium</keyword>
<keyword evidence="11 12" id="KW-0456">Lyase</keyword>
<evidence type="ECO:0000256" key="7">
    <source>
        <dbReference type="ARBA" id="ARBA00022723"/>
    </source>
</evidence>
<dbReference type="EMBL" id="SMOL01000160">
    <property type="protein sequence ID" value="KAB2624593.1"/>
    <property type="molecule type" value="Genomic_DNA"/>
</dbReference>
<keyword evidence="15" id="KW-1185">Reference proteome</keyword>
<keyword evidence="6" id="KW-0134">Cell wall</keyword>
<keyword evidence="10" id="KW-0325">Glycoprotein</keyword>
<comment type="cofactor">
    <cofactor evidence="12">
        <name>Ca(2+)</name>
        <dbReference type="ChEBI" id="CHEBI:29108"/>
    </cofactor>
    <text evidence="12">Binds 1 Ca(2+) ion. Required for its activity.</text>
</comment>
<evidence type="ECO:0000256" key="11">
    <source>
        <dbReference type="ARBA" id="ARBA00023239"/>
    </source>
</evidence>
<dbReference type="PRINTS" id="PR00807">
    <property type="entry name" value="AMBALLERGEN"/>
</dbReference>
<comment type="catalytic activity">
    <reaction evidence="1 12">
        <text>Eliminative cleavage of (1-&gt;4)-alpha-D-galacturonan to give oligosaccharides with 4-deoxy-alpha-D-galact-4-enuronosyl groups at their non-reducing ends.</text>
        <dbReference type="EC" id="4.2.2.2"/>
    </reaction>
</comment>
<keyword evidence="6" id="KW-0964">Secreted</keyword>
<comment type="pathway">
    <text evidence="3 12">Glycan metabolism; pectin degradation; 2-dehydro-3-deoxy-D-gluconate from pectin: step 2/5.</text>
</comment>
<evidence type="ECO:0000256" key="4">
    <source>
        <dbReference type="ARBA" id="ARBA00010980"/>
    </source>
</evidence>
<dbReference type="InterPro" id="IPR002022">
    <property type="entry name" value="Pec_lyase"/>
</dbReference>
<feature type="chain" id="PRO_5024516482" description="Pectate lyase" evidence="12">
    <location>
        <begin position="26"/>
        <end position="452"/>
    </location>
</feature>
<dbReference type="SMART" id="SM00656">
    <property type="entry name" value="Amb_all"/>
    <property type="match status" value="1"/>
</dbReference>
<dbReference type="UniPathway" id="UPA00545">
    <property type="reaction ID" value="UER00824"/>
</dbReference>
<dbReference type="PANTHER" id="PTHR31683:SF181">
    <property type="entry name" value="PECTATE LYASE 6-RELATED"/>
    <property type="match status" value="1"/>
</dbReference>
<name>A0A5N5HDE5_9ROSA</name>
<evidence type="ECO:0000256" key="1">
    <source>
        <dbReference type="ARBA" id="ARBA00000695"/>
    </source>
</evidence>
<evidence type="ECO:0000256" key="12">
    <source>
        <dbReference type="RuleBase" id="RU361123"/>
    </source>
</evidence>
<dbReference type="Pfam" id="PF00544">
    <property type="entry name" value="Pectate_lyase_4"/>
    <property type="match status" value="1"/>
</dbReference>
<dbReference type="Pfam" id="PF04431">
    <property type="entry name" value="Pec_lyase_N"/>
    <property type="match status" value="1"/>
</dbReference>
<dbReference type="OrthoDB" id="1637350at2759"/>